<dbReference type="Proteomes" id="UP000779049">
    <property type="component" value="Unassembled WGS sequence"/>
</dbReference>
<protein>
    <submittedName>
        <fullName evidence="3">FAD-dependent oxidoreductase</fullName>
    </submittedName>
</protein>
<dbReference type="Gene3D" id="3.50.50.60">
    <property type="entry name" value="FAD/NAD(P)-binding domain"/>
    <property type="match status" value="2"/>
</dbReference>
<dbReference type="PRINTS" id="PR00368">
    <property type="entry name" value="FADPNR"/>
</dbReference>
<name>A0ABS7L4N0_9FIRM</name>
<evidence type="ECO:0000256" key="1">
    <source>
        <dbReference type="ARBA" id="ARBA00023002"/>
    </source>
</evidence>
<evidence type="ECO:0000313" key="4">
    <source>
        <dbReference type="Proteomes" id="UP000779049"/>
    </source>
</evidence>
<gene>
    <name evidence="3" type="ORF">FLB61_02045</name>
</gene>
<dbReference type="Pfam" id="PF07992">
    <property type="entry name" value="Pyr_redox_2"/>
    <property type="match status" value="1"/>
</dbReference>
<dbReference type="EMBL" id="VIRV01000001">
    <property type="protein sequence ID" value="MBY0757893.1"/>
    <property type="molecule type" value="Genomic_DNA"/>
</dbReference>
<dbReference type="InterPro" id="IPR036188">
    <property type="entry name" value="FAD/NAD-bd_sf"/>
</dbReference>
<keyword evidence="1" id="KW-0560">Oxidoreductase</keyword>
<accession>A0ABS7L4N0</accession>
<organism evidence="3 4">
    <name type="scientific">Sellimonas caecigallum</name>
    <dbReference type="NCBI Taxonomy" id="2592333"/>
    <lineage>
        <taxon>Bacteria</taxon>
        <taxon>Bacillati</taxon>
        <taxon>Bacillota</taxon>
        <taxon>Clostridia</taxon>
        <taxon>Lachnospirales</taxon>
        <taxon>Lachnospiraceae</taxon>
        <taxon>Sellimonas</taxon>
    </lineage>
</organism>
<dbReference type="PANTHER" id="PTHR42949">
    <property type="entry name" value="ANAEROBIC GLYCEROL-3-PHOSPHATE DEHYDROGENASE SUBUNIT B"/>
    <property type="match status" value="1"/>
</dbReference>
<dbReference type="SUPFAM" id="SSF51905">
    <property type="entry name" value="FAD/NAD(P)-binding domain"/>
    <property type="match status" value="1"/>
</dbReference>
<dbReference type="InterPro" id="IPR051691">
    <property type="entry name" value="Metab_Enz_Cyan_OpOx_G3PDH"/>
</dbReference>
<evidence type="ECO:0000259" key="2">
    <source>
        <dbReference type="Pfam" id="PF07992"/>
    </source>
</evidence>
<dbReference type="InterPro" id="IPR023753">
    <property type="entry name" value="FAD/NAD-binding_dom"/>
</dbReference>
<evidence type="ECO:0000313" key="3">
    <source>
        <dbReference type="EMBL" id="MBY0757893.1"/>
    </source>
</evidence>
<comment type="caution">
    <text evidence="3">The sequence shown here is derived from an EMBL/GenBank/DDBJ whole genome shotgun (WGS) entry which is preliminary data.</text>
</comment>
<reference evidence="3 4" key="1">
    <citation type="journal article" date="2020" name="New Microbes New Infect">
        <title>Sellimonas caecigallum sp. nov., description and genome sequence of a new member of the Sellimonas genus isolated from the cecum of feral chicken.</title>
        <authorList>
            <person name="Wongkuna S."/>
            <person name="Ghimire S."/>
            <person name="Antony L."/>
            <person name="Chankhamhaengdecha S."/>
            <person name="Janvilisri T."/>
            <person name="Scaria J."/>
        </authorList>
    </citation>
    <scope>NUCLEOTIDE SEQUENCE [LARGE SCALE GENOMIC DNA]</scope>
    <source>
        <strain evidence="3 4">SW451</strain>
    </source>
</reference>
<dbReference type="RefSeq" id="WP_221919259.1">
    <property type="nucleotide sequence ID" value="NZ_CP173660.1"/>
</dbReference>
<keyword evidence="4" id="KW-1185">Reference proteome</keyword>
<dbReference type="PRINTS" id="PR00469">
    <property type="entry name" value="PNDRDTASEII"/>
</dbReference>
<feature type="domain" description="FAD/NAD(P)-binding" evidence="2">
    <location>
        <begin position="4"/>
        <end position="305"/>
    </location>
</feature>
<sequence>MKREVVIIGGGPAGLAAAIEAESRGCDVLLVDENRRAGGQLFKQLHKFFGSKAHSAGVRGIDIGRQLLQKTEELNVEVWLNSPCIGIFSDKRAAILHNGVTEVVEAEKLLICTGGAENPLRFPGWTLPGVMGAGAAQTMVNVGRVLPGKRILMVGSGNVGVIVAYQLMQAGADVVGIVEGMPKIGAYGVHAAKIRRAGIPFYLGYTIKEAKGTDKVEKAVIAQFQGGKIVEGTELETDVDVICVAVGLRPLSELAQMAGVRHGFVPELGGFMPLHDENMESSVPGIYVAGDTAGVEEASTAMDEGRLAAAAAAQALGHFPDEEAEKRKQEIRDRLESLRQGPFGERRMAAKERIVGKGV</sequence>
<dbReference type="PANTHER" id="PTHR42949:SF3">
    <property type="entry name" value="ANAEROBIC GLYCEROL-3-PHOSPHATE DEHYDROGENASE SUBUNIT B"/>
    <property type="match status" value="1"/>
</dbReference>
<proteinExistence type="predicted"/>